<organism evidence="2 3">
    <name type="scientific">Rhizobium rosettiformans</name>
    <dbReference type="NCBI Taxonomy" id="1368430"/>
    <lineage>
        <taxon>Bacteria</taxon>
        <taxon>Pseudomonadati</taxon>
        <taxon>Pseudomonadota</taxon>
        <taxon>Alphaproteobacteria</taxon>
        <taxon>Hyphomicrobiales</taxon>
        <taxon>Rhizobiaceae</taxon>
        <taxon>Rhizobium/Agrobacterium group</taxon>
        <taxon>Rhizobium</taxon>
    </lineage>
</organism>
<evidence type="ECO:0000256" key="1">
    <source>
        <dbReference type="SAM" id="Phobius"/>
    </source>
</evidence>
<evidence type="ECO:0000313" key="2">
    <source>
        <dbReference type="EMBL" id="QRF50533.1"/>
    </source>
</evidence>
<sequence>MSSEKDADLPLIKGARLFRSQALSRLSATQDLDSPLRLSSLPAPLTMLSVILLLLSLIVWIA</sequence>
<reference evidence="2 3" key="1">
    <citation type="submission" date="2018-09" db="EMBL/GenBank/DDBJ databases">
        <title>Rhizobium sp. MAE2-X.</title>
        <authorList>
            <person name="Lee Y."/>
            <person name="Jeon C.O."/>
        </authorList>
    </citation>
    <scope>NUCLEOTIDE SEQUENCE [LARGE SCALE GENOMIC DNA]</scope>
    <source>
        <strain evidence="2 3">MAE2-X</strain>
    </source>
</reference>
<keyword evidence="1" id="KW-0812">Transmembrane</keyword>
<evidence type="ECO:0000313" key="3">
    <source>
        <dbReference type="Proteomes" id="UP000596351"/>
    </source>
</evidence>
<keyword evidence="1" id="KW-1133">Transmembrane helix</keyword>
<proteinExistence type="predicted"/>
<accession>A0ABX7EQJ4</accession>
<feature type="transmembrane region" description="Helical" evidence="1">
    <location>
        <begin position="41"/>
        <end position="61"/>
    </location>
</feature>
<protein>
    <submittedName>
        <fullName evidence="2">Uncharacterized protein</fullName>
    </submittedName>
</protein>
<keyword evidence="3" id="KW-1185">Reference proteome</keyword>
<dbReference type="EMBL" id="CP032405">
    <property type="protein sequence ID" value="QRF50533.1"/>
    <property type="molecule type" value="Genomic_DNA"/>
</dbReference>
<gene>
    <name evidence="2" type="ORF">D4A92_03240</name>
</gene>
<dbReference type="Proteomes" id="UP000596351">
    <property type="component" value="Chromosome"/>
</dbReference>
<keyword evidence="1" id="KW-0472">Membrane</keyword>
<name>A0ABX7EQJ4_9HYPH</name>